<dbReference type="AlphaFoldDB" id="A0A345NT52"/>
<accession>A0A345NT52</accession>
<evidence type="ECO:0000256" key="15">
    <source>
        <dbReference type="SAM" id="MobiDB-lite"/>
    </source>
</evidence>
<evidence type="ECO:0000256" key="9">
    <source>
        <dbReference type="ARBA" id="ARBA00023204"/>
    </source>
</evidence>
<proteinExistence type="predicted"/>
<dbReference type="PROSITE" id="PS51198">
    <property type="entry name" value="UVRD_HELICASE_ATP_BIND"/>
    <property type="match status" value="1"/>
</dbReference>
<dbReference type="Gene3D" id="3.90.320.10">
    <property type="match status" value="1"/>
</dbReference>
<dbReference type="Gene3D" id="1.10.486.10">
    <property type="entry name" value="PCRA, domain 4"/>
    <property type="match status" value="1"/>
</dbReference>
<evidence type="ECO:0000256" key="4">
    <source>
        <dbReference type="ARBA" id="ARBA00022801"/>
    </source>
</evidence>
<dbReference type="InterPro" id="IPR014016">
    <property type="entry name" value="UvrD-like_ATP-bd"/>
</dbReference>
<dbReference type="GO" id="GO:0000725">
    <property type="term" value="P:recombinational repair"/>
    <property type="evidence" value="ECO:0007669"/>
    <property type="project" value="TreeGrafter"/>
</dbReference>
<dbReference type="PROSITE" id="PS51217">
    <property type="entry name" value="UVRD_HELICASE_CTER"/>
    <property type="match status" value="1"/>
</dbReference>
<keyword evidence="4 14" id="KW-0378">Hydrolase</keyword>
<evidence type="ECO:0000256" key="10">
    <source>
        <dbReference type="ARBA" id="ARBA00023235"/>
    </source>
</evidence>
<evidence type="ECO:0000256" key="8">
    <source>
        <dbReference type="ARBA" id="ARBA00023125"/>
    </source>
</evidence>
<feature type="binding site" evidence="14">
    <location>
        <begin position="46"/>
        <end position="53"/>
    </location>
    <ligand>
        <name>ATP</name>
        <dbReference type="ChEBI" id="CHEBI:30616"/>
    </ligand>
</feature>
<dbReference type="Gene3D" id="3.40.50.300">
    <property type="entry name" value="P-loop containing nucleotide triphosphate hydrolases"/>
    <property type="match status" value="4"/>
</dbReference>
<name>A0A345NT52_9MICO</name>
<evidence type="ECO:0000256" key="14">
    <source>
        <dbReference type="PROSITE-ProRule" id="PRU00560"/>
    </source>
</evidence>
<evidence type="ECO:0000256" key="12">
    <source>
        <dbReference type="ARBA" id="ARBA00034808"/>
    </source>
</evidence>
<dbReference type="OrthoDB" id="4812256at2"/>
<evidence type="ECO:0000256" key="5">
    <source>
        <dbReference type="ARBA" id="ARBA00022806"/>
    </source>
</evidence>
<dbReference type="GO" id="GO:0005524">
    <property type="term" value="F:ATP binding"/>
    <property type="evidence" value="ECO:0007669"/>
    <property type="project" value="UniProtKB-UniRule"/>
</dbReference>
<dbReference type="InterPro" id="IPR011335">
    <property type="entry name" value="Restrct_endonuc-II-like"/>
</dbReference>
<dbReference type="GO" id="GO:0004527">
    <property type="term" value="F:exonuclease activity"/>
    <property type="evidence" value="ECO:0007669"/>
    <property type="project" value="UniProtKB-KW"/>
</dbReference>
<dbReference type="GO" id="GO:0033202">
    <property type="term" value="C:DNA helicase complex"/>
    <property type="evidence" value="ECO:0007669"/>
    <property type="project" value="TreeGrafter"/>
</dbReference>
<comment type="catalytic activity">
    <reaction evidence="11">
        <text>Couples ATP hydrolysis with the unwinding of duplex DNA by translocating in the 3'-5' direction.</text>
        <dbReference type="EC" id="5.6.2.4"/>
    </reaction>
</comment>
<dbReference type="PANTHER" id="PTHR11070:SF55">
    <property type="entry name" value="DNA 3'-5' HELICASE"/>
    <property type="match status" value="1"/>
</dbReference>
<dbReference type="GO" id="GO:0043138">
    <property type="term" value="F:3'-5' DNA helicase activity"/>
    <property type="evidence" value="ECO:0007669"/>
    <property type="project" value="UniProtKB-EC"/>
</dbReference>
<dbReference type="InterPro" id="IPR014017">
    <property type="entry name" value="DNA_helicase_UvrD-like_C"/>
</dbReference>
<dbReference type="InterPro" id="IPR000212">
    <property type="entry name" value="DNA_helicase_UvrD/REP"/>
</dbReference>
<keyword evidence="1" id="KW-0540">Nuclease</keyword>
<gene>
    <name evidence="18" type="ORF">DV701_17440</name>
</gene>
<evidence type="ECO:0000256" key="13">
    <source>
        <dbReference type="ARBA" id="ARBA00048988"/>
    </source>
</evidence>
<dbReference type="GO" id="GO:0003677">
    <property type="term" value="F:DNA binding"/>
    <property type="evidence" value="ECO:0007669"/>
    <property type="project" value="UniProtKB-KW"/>
</dbReference>
<evidence type="ECO:0000259" key="17">
    <source>
        <dbReference type="PROSITE" id="PS51217"/>
    </source>
</evidence>
<dbReference type="EC" id="5.6.2.4" evidence="12"/>
<dbReference type="Pfam" id="PF13361">
    <property type="entry name" value="UvrD_C"/>
    <property type="match status" value="2"/>
</dbReference>
<dbReference type="SUPFAM" id="SSF52980">
    <property type="entry name" value="Restriction endonuclease-like"/>
    <property type="match status" value="1"/>
</dbReference>
<evidence type="ECO:0000256" key="3">
    <source>
        <dbReference type="ARBA" id="ARBA00022763"/>
    </source>
</evidence>
<dbReference type="Proteomes" id="UP000253790">
    <property type="component" value="Chromosome"/>
</dbReference>
<dbReference type="InterPro" id="IPR011604">
    <property type="entry name" value="PDDEXK-like_dom_sf"/>
</dbReference>
<evidence type="ECO:0000259" key="16">
    <source>
        <dbReference type="PROSITE" id="PS51198"/>
    </source>
</evidence>
<organism evidence="18 19">
    <name type="scientific">Ornithinimicrobium avium</name>
    <dbReference type="NCBI Taxonomy" id="2283195"/>
    <lineage>
        <taxon>Bacteria</taxon>
        <taxon>Bacillati</taxon>
        <taxon>Actinomycetota</taxon>
        <taxon>Actinomycetes</taxon>
        <taxon>Micrococcales</taxon>
        <taxon>Ornithinimicrobiaceae</taxon>
        <taxon>Ornithinimicrobium</taxon>
    </lineage>
</organism>
<keyword evidence="7 14" id="KW-0067">ATP-binding</keyword>
<dbReference type="InterPro" id="IPR027417">
    <property type="entry name" value="P-loop_NTPase"/>
</dbReference>
<evidence type="ECO:0000313" key="18">
    <source>
        <dbReference type="EMBL" id="AXH98210.1"/>
    </source>
</evidence>
<reference evidence="18 19" key="1">
    <citation type="submission" date="2018-07" db="EMBL/GenBank/DDBJ databases">
        <title>Complete genome sequencing of Ornithinimicrobium sp. AMA3305.</title>
        <authorList>
            <person name="Bae J.-W."/>
        </authorList>
    </citation>
    <scope>NUCLEOTIDE SEQUENCE [LARGE SCALE GENOMIC DNA]</scope>
    <source>
        <strain evidence="18 19">AMA3305</strain>
    </source>
</reference>
<keyword evidence="10" id="KW-0413">Isomerase</keyword>
<keyword evidence="19" id="KW-1185">Reference proteome</keyword>
<evidence type="ECO:0000256" key="6">
    <source>
        <dbReference type="ARBA" id="ARBA00022839"/>
    </source>
</evidence>
<feature type="region of interest" description="Disordered" evidence="15">
    <location>
        <begin position="1085"/>
        <end position="1107"/>
    </location>
</feature>
<comment type="catalytic activity">
    <reaction evidence="13">
        <text>ATP + H2O = ADP + phosphate + H(+)</text>
        <dbReference type="Rhea" id="RHEA:13065"/>
        <dbReference type="ChEBI" id="CHEBI:15377"/>
        <dbReference type="ChEBI" id="CHEBI:15378"/>
        <dbReference type="ChEBI" id="CHEBI:30616"/>
        <dbReference type="ChEBI" id="CHEBI:43474"/>
        <dbReference type="ChEBI" id="CHEBI:456216"/>
        <dbReference type="EC" id="5.6.2.4"/>
    </reaction>
</comment>
<dbReference type="GO" id="GO:0005829">
    <property type="term" value="C:cytosol"/>
    <property type="evidence" value="ECO:0007669"/>
    <property type="project" value="TreeGrafter"/>
</dbReference>
<evidence type="ECO:0000256" key="1">
    <source>
        <dbReference type="ARBA" id="ARBA00022722"/>
    </source>
</evidence>
<sequence length="1107" mass="119140">MTTHPPAPTRSRYSASELAHALGTPQPTAEQSAVVEAPLSPTVVVAGAGSGKTETMASRVVWLVANGHVHPSEVLGLTFTRKAALELGERLTGKLRLLSEAGLWSPEDDADDEDMGRDAFDLPTVSTYHAYAGRVVSEHGLLLGVEPDAQLLSEAACWQLAHDVVTAHDGDMSQMPYAESTVVRAVLGLAGELGEHLVDPEEALAWVERVAARVGGLPGRDGGRPKAVGRNTAAALRAQALIYPLVERYRAAKDARGALDFGDQMALAARLARDVPAVGGAERSRYRAVLLDEFQDTSEAQMVLMSSLFAGEDLPVTAVGDPHQSIYGWRGASAGTLTRFPREFTVQGRPAAVLNLSLSWRNDRDVLAAANAVAADLQATTRIPVEMLRAGPAAGGGTVEAARLLDHVAEAEHVADWVREHWGGPGVGTAAVLCRARAQFPVLVDALRRRGLPVEVVGLGGLLDTPEILDLVALLWTVQHPSRGDQVMRLLTGPVCRLGAADVDALWAWAREQARPPAGYEHLGREHAPLLAESLDHPPPSGWVDPEGRHLGPEAQARVAWLSGVVRRLRSLVGLPLPDLVIEAERLLGLDLEVAADPDLHPSWAHAQLDALADVAAGFAAAADRVSLGGFLDWLDAARQHERGLEEAEVPELAEVSVDTSAVQVLTVHAAKGLEWDLVAVPGLVEGTFPAGGSPAKAGGGEWVVGERRDKTWLTGIGRLPTPLRGDREDRPDLGWASVTDTHELEDELDRVYREGGVYAVREERRLAYVAFTRARHRMLLTAPVWSTGKRPRVTSRFLKDVMTAPGSPVTVRTWVPMPDPDDAVACQNPRLAEEETAPWPVAPSDRRRNVRDVATALVSARAAGTPVRSGEGPWGDVVRQLLTERAEARLASPGARIPEHLSTSAVVDLAGDPAGFRARLRRPLPTPPAAHARLGTAFHAWVEQHYAAAALVDLDELVAGHPEDHPEEELEVLQRHFLASPWADRVPLEVEVAVETTLAGRSVRGRLDAVFEDLDGGVTIVDWKTGRPGTEQQRSQRALQLAVYRLAYARLTGREPALVRAAFFFAATGETVRPNMPDERELEELLSALTDDAPSEPATTPGRNHR</sequence>
<evidence type="ECO:0000313" key="19">
    <source>
        <dbReference type="Proteomes" id="UP000253790"/>
    </source>
</evidence>
<keyword evidence="3" id="KW-0227">DNA damage</keyword>
<feature type="compositionally biased region" description="Polar residues" evidence="15">
    <location>
        <begin position="1098"/>
        <end position="1107"/>
    </location>
</feature>
<keyword evidence="5 14" id="KW-0347">Helicase</keyword>
<evidence type="ECO:0000256" key="7">
    <source>
        <dbReference type="ARBA" id="ARBA00022840"/>
    </source>
</evidence>
<keyword evidence="9" id="KW-0234">DNA repair</keyword>
<feature type="domain" description="UvrD-like helicase C-terminal" evidence="17">
    <location>
        <begin position="364"/>
        <end position="673"/>
    </location>
</feature>
<dbReference type="Pfam" id="PF00580">
    <property type="entry name" value="UvrD-helicase"/>
    <property type="match status" value="1"/>
</dbReference>
<dbReference type="KEGG" id="orn:DV701_17440"/>
<protein>
    <recommendedName>
        <fullName evidence="12">DNA 3'-5' helicase</fullName>
        <ecNumber evidence="12">5.6.2.4</ecNumber>
    </recommendedName>
</protein>
<dbReference type="SUPFAM" id="SSF52540">
    <property type="entry name" value="P-loop containing nucleoside triphosphate hydrolases"/>
    <property type="match status" value="1"/>
</dbReference>
<feature type="domain" description="UvrD-like helicase ATP-binding" evidence="16">
    <location>
        <begin position="25"/>
        <end position="363"/>
    </location>
</feature>
<dbReference type="PANTHER" id="PTHR11070">
    <property type="entry name" value="UVRD / RECB / PCRA DNA HELICASE FAMILY MEMBER"/>
    <property type="match status" value="1"/>
</dbReference>
<dbReference type="CDD" id="cd17932">
    <property type="entry name" value="DEXQc_UvrD"/>
    <property type="match status" value="1"/>
</dbReference>
<evidence type="ECO:0000256" key="11">
    <source>
        <dbReference type="ARBA" id="ARBA00034617"/>
    </source>
</evidence>
<keyword evidence="8" id="KW-0238">DNA-binding</keyword>
<dbReference type="Pfam" id="PF12705">
    <property type="entry name" value="PDDEXK_1"/>
    <property type="match status" value="1"/>
</dbReference>
<evidence type="ECO:0000256" key="2">
    <source>
        <dbReference type="ARBA" id="ARBA00022741"/>
    </source>
</evidence>
<keyword evidence="6" id="KW-0269">Exonuclease</keyword>
<dbReference type="EMBL" id="CP031229">
    <property type="protein sequence ID" value="AXH98210.1"/>
    <property type="molecule type" value="Genomic_DNA"/>
</dbReference>
<keyword evidence="2 14" id="KW-0547">Nucleotide-binding</keyword>
<dbReference type="InterPro" id="IPR038726">
    <property type="entry name" value="PDDEXK_AddAB-type"/>
</dbReference>